<dbReference type="PANTHER" id="PTHR43744">
    <property type="entry name" value="ABC TRANSPORTER PERMEASE PROTEIN MG189-RELATED-RELATED"/>
    <property type="match status" value="1"/>
</dbReference>
<evidence type="ECO:0000256" key="4">
    <source>
        <dbReference type="ARBA" id="ARBA00022692"/>
    </source>
</evidence>
<dbReference type="CDD" id="cd06261">
    <property type="entry name" value="TM_PBP2"/>
    <property type="match status" value="1"/>
</dbReference>
<sequence>MHSRPQPNLGKWFITIFIIFPLLITQLYPLLWLLLYSLKNNDEILSGGIFSLPSYPRWENYVIAIQNGHYLQYLFNSLIVTFSSIMILLFFASSVSYVLSRFRFRFSQHIFLLFLAGMMLPMQSALLPLNLMFKNLHLLDTRWSLIFTYSAFAMPISVLILTNFMRSIPRELEEAAIIDGAGPIRLFTSIIFPISRPAMMTVSILAFISAWNEYIIAATFISSKSLKTLPFGAYSFVSQYAVNYGAIGAYLILAALPMILIYVFLSEWIMRGMLEGAVKG</sequence>
<evidence type="ECO:0000313" key="10">
    <source>
        <dbReference type="Proteomes" id="UP000244338"/>
    </source>
</evidence>
<evidence type="ECO:0000313" key="9">
    <source>
        <dbReference type="EMBL" id="PTQ55263.1"/>
    </source>
</evidence>
<feature type="transmembrane region" description="Helical" evidence="7">
    <location>
        <begin position="241"/>
        <end position="265"/>
    </location>
</feature>
<dbReference type="EMBL" id="PEBX01000153">
    <property type="protein sequence ID" value="PTQ55263.1"/>
    <property type="molecule type" value="Genomic_DNA"/>
</dbReference>
<keyword evidence="4 7" id="KW-0812">Transmembrane</keyword>
<name>A0A2R6XXX2_9BACL</name>
<evidence type="ECO:0000256" key="5">
    <source>
        <dbReference type="ARBA" id="ARBA00022989"/>
    </source>
</evidence>
<dbReference type="Gene3D" id="1.10.3720.10">
    <property type="entry name" value="MetI-like"/>
    <property type="match status" value="1"/>
</dbReference>
<feature type="transmembrane region" description="Helical" evidence="7">
    <location>
        <begin position="12"/>
        <end position="35"/>
    </location>
</feature>
<protein>
    <submittedName>
        <fullName evidence="9">Sugar ABC transporter permease</fullName>
    </submittedName>
</protein>
<feature type="transmembrane region" description="Helical" evidence="7">
    <location>
        <begin position="78"/>
        <end position="99"/>
    </location>
</feature>
<keyword evidence="3" id="KW-1003">Cell membrane</keyword>
<evidence type="ECO:0000256" key="1">
    <source>
        <dbReference type="ARBA" id="ARBA00004651"/>
    </source>
</evidence>
<comment type="similarity">
    <text evidence="7">Belongs to the binding-protein-dependent transport system permease family.</text>
</comment>
<dbReference type="Pfam" id="PF00528">
    <property type="entry name" value="BPD_transp_1"/>
    <property type="match status" value="1"/>
</dbReference>
<evidence type="ECO:0000256" key="6">
    <source>
        <dbReference type="ARBA" id="ARBA00023136"/>
    </source>
</evidence>
<feature type="transmembrane region" description="Helical" evidence="7">
    <location>
        <begin position="143"/>
        <end position="162"/>
    </location>
</feature>
<keyword evidence="2 7" id="KW-0813">Transport</keyword>
<dbReference type="PANTHER" id="PTHR43744:SF12">
    <property type="entry name" value="ABC TRANSPORTER PERMEASE PROTEIN MG189-RELATED"/>
    <property type="match status" value="1"/>
</dbReference>
<keyword evidence="5 7" id="KW-1133">Transmembrane helix</keyword>
<dbReference type="PROSITE" id="PS50928">
    <property type="entry name" value="ABC_TM1"/>
    <property type="match status" value="1"/>
</dbReference>
<evidence type="ECO:0000256" key="7">
    <source>
        <dbReference type="RuleBase" id="RU363032"/>
    </source>
</evidence>
<feature type="transmembrane region" description="Helical" evidence="7">
    <location>
        <begin position="111"/>
        <end position="131"/>
    </location>
</feature>
<accession>A0A2R6XXX2</accession>
<dbReference type="InterPro" id="IPR035906">
    <property type="entry name" value="MetI-like_sf"/>
</dbReference>
<comment type="caution">
    <text evidence="9">The sequence shown here is derived from an EMBL/GenBank/DDBJ whole genome shotgun (WGS) entry which is preliminary data.</text>
</comment>
<dbReference type="GO" id="GO:0055085">
    <property type="term" value="P:transmembrane transport"/>
    <property type="evidence" value="ECO:0007669"/>
    <property type="project" value="InterPro"/>
</dbReference>
<comment type="subcellular location">
    <subcellularLocation>
        <location evidence="1 7">Cell membrane</location>
        <topology evidence="1 7">Multi-pass membrane protein</topology>
    </subcellularLocation>
</comment>
<gene>
    <name evidence="9" type="ORF">BSOLF_2694</name>
</gene>
<dbReference type="GO" id="GO:0005886">
    <property type="term" value="C:plasma membrane"/>
    <property type="evidence" value="ECO:0007669"/>
    <property type="project" value="UniProtKB-SubCell"/>
</dbReference>
<evidence type="ECO:0000259" key="8">
    <source>
        <dbReference type="PROSITE" id="PS50928"/>
    </source>
</evidence>
<reference evidence="10" key="1">
    <citation type="journal article" date="2018" name="Sci. Rep.">
        <title>Lignite coal burning seam in the remote Altai Mountains harbors a hydrogen-driven thermophilic microbial community.</title>
        <authorList>
            <person name="Kadnikov V.V."/>
            <person name="Mardanov A.V."/>
            <person name="Ivasenko D.A."/>
            <person name="Antsiferov D.V."/>
            <person name="Beletsky A.V."/>
            <person name="Karnachuk O.V."/>
            <person name="Ravin N.V."/>
        </authorList>
    </citation>
    <scope>NUCLEOTIDE SEQUENCE [LARGE SCALE GENOMIC DNA]</scope>
</reference>
<organism evidence="9 10">
    <name type="scientific">Candidatus Carbonibacillus altaicus</name>
    <dbReference type="NCBI Taxonomy" id="2163959"/>
    <lineage>
        <taxon>Bacteria</taxon>
        <taxon>Bacillati</taxon>
        <taxon>Bacillota</taxon>
        <taxon>Bacilli</taxon>
        <taxon>Bacillales</taxon>
        <taxon>Candidatus Carbonibacillus</taxon>
    </lineage>
</organism>
<dbReference type="Proteomes" id="UP000244338">
    <property type="component" value="Unassembled WGS sequence"/>
</dbReference>
<feature type="domain" description="ABC transmembrane type-1" evidence="8">
    <location>
        <begin position="74"/>
        <end position="265"/>
    </location>
</feature>
<evidence type="ECO:0000256" key="2">
    <source>
        <dbReference type="ARBA" id="ARBA00022448"/>
    </source>
</evidence>
<evidence type="ECO:0000256" key="3">
    <source>
        <dbReference type="ARBA" id="ARBA00022475"/>
    </source>
</evidence>
<proteinExistence type="inferred from homology"/>
<feature type="transmembrane region" description="Helical" evidence="7">
    <location>
        <begin position="198"/>
        <end position="221"/>
    </location>
</feature>
<dbReference type="SUPFAM" id="SSF161098">
    <property type="entry name" value="MetI-like"/>
    <property type="match status" value="1"/>
</dbReference>
<keyword evidence="6 7" id="KW-0472">Membrane</keyword>
<dbReference type="AlphaFoldDB" id="A0A2R6XXX2"/>
<dbReference type="InterPro" id="IPR000515">
    <property type="entry name" value="MetI-like"/>
</dbReference>